<dbReference type="Pfam" id="PF07690">
    <property type="entry name" value="MFS_1"/>
    <property type="match status" value="1"/>
</dbReference>
<protein>
    <submittedName>
        <fullName evidence="8">Major facilitator superfamily like protein</fullName>
    </submittedName>
</protein>
<feature type="transmembrane region" description="Helical" evidence="7">
    <location>
        <begin position="498"/>
        <end position="519"/>
    </location>
</feature>
<accession>A0ABQ5JUR7</accession>
<evidence type="ECO:0000313" key="8">
    <source>
        <dbReference type="EMBL" id="GKT17907.1"/>
    </source>
</evidence>
<feature type="transmembrane region" description="Helical" evidence="7">
    <location>
        <begin position="426"/>
        <end position="443"/>
    </location>
</feature>
<feature type="transmembrane region" description="Helical" evidence="7">
    <location>
        <begin position="259"/>
        <end position="282"/>
    </location>
</feature>
<evidence type="ECO:0000256" key="6">
    <source>
        <dbReference type="ARBA" id="ARBA00023136"/>
    </source>
</evidence>
<comment type="subcellular location">
    <subcellularLocation>
        <location evidence="1">Cell membrane</location>
        <topology evidence="1">Multi-pass membrane protein</topology>
    </subcellularLocation>
</comment>
<dbReference type="Gene3D" id="1.20.1250.20">
    <property type="entry name" value="MFS general substrate transporter like domains"/>
    <property type="match status" value="1"/>
</dbReference>
<keyword evidence="9" id="KW-1185">Reference proteome</keyword>
<dbReference type="SUPFAM" id="SSF103473">
    <property type="entry name" value="MFS general substrate transporter"/>
    <property type="match status" value="1"/>
</dbReference>
<keyword evidence="4 7" id="KW-0812">Transmembrane</keyword>
<organism evidence="8 9">
    <name type="scientific">Aduncisulcus paluster</name>
    <dbReference type="NCBI Taxonomy" id="2918883"/>
    <lineage>
        <taxon>Eukaryota</taxon>
        <taxon>Metamonada</taxon>
        <taxon>Carpediemonas-like organisms</taxon>
        <taxon>Aduncisulcus</taxon>
    </lineage>
</organism>
<evidence type="ECO:0000256" key="3">
    <source>
        <dbReference type="ARBA" id="ARBA00022475"/>
    </source>
</evidence>
<evidence type="ECO:0000256" key="7">
    <source>
        <dbReference type="SAM" id="Phobius"/>
    </source>
</evidence>
<keyword evidence="5 7" id="KW-1133">Transmembrane helix</keyword>
<gene>
    <name evidence="8" type="ORF">ADUPG1_011198</name>
</gene>
<feature type="non-terminal residue" evidence="8">
    <location>
        <position position="1"/>
    </location>
</feature>
<keyword evidence="6 7" id="KW-0472">Membrane</keyword>
<feature type="transmembrane region" description="Helical" evidence="7">
    <location>
        <begin position="294"/>
        <end position="314"/>
    </location>
</feature>
<dbReference type="PANTHER" id="PTHR43414:SF6">
    <property type="entry name" value="MULTIDRUG RESISTANCE PROTEIN MDTG"/>
    <property type="match status" value="1"/>
</dbReference>
<dbReference type="InterPro" id="IPR036259">
    <property type="entry name" value="MFS_trans_sf"/>
</dbReference>
<sequence>FTDNVAEDVNYDPMPGLMDGFLLAKLVCEADPRMKLSPSEDAGAKALTRSGTKVFKSVLKWAKDEGFRFDHPLGSTLSIDDINPAETESHALMWVQLADIVQWCFSEFSRTLPVSEIPMDEVDSVFSPGEITFATSIYGDETVTMHDVSKDLHTSPNIFNTGVFAYCIVAFFASLGFGLIGIAINTHLKSHMTLMGEPIENWQFTLFIAVFNLVQFFSSVIIQGPVSERIGRKWAFVFILFWYAVTDFCYIFVNGNNGGYWAIFAIRAASGIAALIAPLGYLCVSDLSPPKTRTLNLCIYTSAIYISVMVSPIINRFVVNKVIPDDPSDDDYIRVLQIDAFLAMLCPLFAILIAIIFTKESSPIILANRELKAQAKAAKKLAKKDAAIEMTVTKKEEVEEPKEEGDKFKHSKFWSVFKFLFTNRDFILLFIAYTMCVGAYSITRDLNLSWMTDMPFNDLWVNFTDADQPYDTDGVVWPVSYLAQFKSNYPKWLSNYQFINALAVYGFVVFCALVVGPWFTRRAGEMNITFVSHVMNLISLVFHGMTPSLVANTWVSIACNAIGAISEACAHPAYLYMLSLFSLPTNRGSVTGISQIGNSVGRAVPTLLIGLTFDALESVGPITVTTNYGDITLGNFALDDSKGYYTYLTAIPMVFIGVIC</sequence>
<feature type="transmembrane region" description="Helical" evidence="7">
    <location>
        <begin position="334"/>
        <end position="357"/>
    </location>
</feature>
<feature type="transmembrane region" description="Helical" evidence="7">
    <location>
        <begin position="204"/>
        <end position="222"/>
    </location>
</feature>
<feature type="non-terminal residue" evidence="8">
    <location>
        <position position="660"/>
    </location>
</feature>
<dbReference type="Proteomes" id="UP001057375">
    <property type="component" value="Unassembled WGS sequence"/>
</dbReference>
<proteinExistence type="predicted"/>
<keyword evidence="2" id="KW-0813">Transport</keyword>
<dbReference type="InterPro" id="IPR011701">
    <property type="entry name" value="MFS"/>
</dbReference>
<evidence type="ECO:0000256" key="4">
    <source>
        <dbReference type="ARBA" id="ARBA00022692"/>
    </source>
</evidence>
<feature type="transmembrane region" description="Helical" evidence="7">
    <location>
        <begin position="163"/>
        <end position="184"/>
    </location>
</feature>
<dbReference type="EMBL" id="BQXS01011893">
    <property type="protein sequence ID" value="GKT17907.1"/>
    <property type="molecule type" value="Genomic_DNA"/>
</dbReference>
<comment type="caution">
    <text evidence="8">The sequence shown here is derived from an EMBL/GenBank/DDBJ whole genome shotgun (WGS) entry which is preliminary data.</text>
</comment>
<keyword evidence="3" id="KW-1003">Cell membrane</keyword>
<dbReference type="PANTHER" id="PTHR43414">
    <property type="entry name" value="MULTIDRUG RESISTANCE PROTEIN MDTG"/>
    <property type="match status" value="1"/>
</dbReference>
<evidence type="ECO:0000256" key="2">
    <source>
        <dbReference type="ARBA" id="ARBA00022448"/>
    </source>
</evidence>
<name>A0ABQ5JUR7_9EUKA</name>
<reference evidence="8" key="1">
    <citation type="submission" date="2022-03" db="EMBL/GenBank/DDBJ databases">
        <title>Draft genome sequence of Aduncisulcus paluster, a free-living microaerophilic Fornicata.</title>
        <authorList>
            <person name="Yuyama I."/>
            <person name="Kume K."/>
            <person name="Tamura T."/>
            <person name="Inagaki Y."/>
            <person name="Hashimoto T."/>
        </authorList>
    </citation>
    <scope>NUCLEOTIDE SEQUENCE</scope>
    <source>
        <strain evidence="8">NY0171</strain>
    </source>
</reference>
<evidence type="ECO:0000256" key="1">
    <source>
        <dbReference type="ARBA" id="ARBA00004651"/>
    </source>
</evidence>
<feature type="transmembrane region" description="Helical" evidence="7">
    <location>
        <begin position="234"/>
        <end position="253"/>
    </location>
</feature>
<evidence type="ECO:0000313" key="9">
    <source>
        <dbReference type="Proteomes" id="UP001057375"/>
    </source>
</evidence>
<evidence type="ECO:0000256" key="5">
    <source>
        <dbReference type="ARBA" id="ARBA00022989"/>
    </source>
</evidence>